<keyword evidence="7" id="KW-1185">Reference proteome</keyword>
<keyword evidence="2" id="KW-0238">DNA-binding</keyword>
<evidence type="ECO:0000259" key="4">
    <source>
        <dbReference type="Pfam" id="PF00705"/>
    </source>
</evidence>
<dbReference type="Pfam" id="PF00705">
    <property type="entry name" value="PCNA_N"/>
    <property type="match status" value="1"/>
</dbReference>
<name>A0A5K0UA14_9VIRU</name>
<feature type="compositionally biased region" description="Low complexity" evidence="3">
    <location>
        <begin position="141"/>
        <end position="164"/>
    </location>
</feature>
<evidence type="ECO:0000313" key="7">
    <source>
        <dbReference type="Proteomes" id="UP000594342"/>
    </source>
</evidence>
<dbReference type="InterPro" id="IPR022649">
    <property type="entry name" value="Pr_cel_nuc_antig_C"/>
</dbReference>
<dbReference type="PANTHER" id="PTHR11352:SF0">
    <property type="entry name" value="PROLIFERATING CELL NUCLEAR ANTIGEN"/>
    <property type="match status" value="1"/>
</dbReference>
<dbReference type="EMBL" id="UPSH01000001">
    <property type="protein sequence ID" value="VBB18332.1"/>
    <property type="molecule type" value="Genomic_DNA"/>
</dbReference>
<accession>A0A5K0UA14</accession>
<feature type="compositionally biased region" description="Acidic residues" evidence="3">
    <location>
        <begin position="216"/>
        <end position="225"/>
    </location>
</feature>
<feature type="domain" description="Proliferating cell nuclear antigen PCNA C-terminal" evidence="5">
    <location>
        <begin position="331"/>
        <end position="454"/>
    </location>
</feature>
<dbReference type="GO" id="GO:0006275">
    <property type="term" value="P:regulation of DNA replication"/>
    <property type="evidence" value="ECO:0007669"/>
    <property type="project" value="InterPro"/>
</dbReference>
<sequence length="488" mass="54432">MKVVEVETDDIGTFKSIIEILNGTVPEANADFIKDAKAFNASLDKQKKADASKSQKSYDDDYDEDDDDEDSSSGHHNSKETKGVLPKAKQVAGKKPVKKDEDDKKKVVKTTNKKKVESEDEEEDAEPEEDEAPVRGKGTKGKAPAKPVKPVAKATATKGKVPAKTSKKDIVEEDEEDDTESRSSKASKASVKQKASKAVVPAKKGKADTKKKSVADDDEDDDDEGAVNPGQIKILTADQNQVMIIYIVLNGSAFNKFVVHPDKYSVGLNLDELSKYIKNVEKEGTMSIHIDSDDTQHIIFDVKGDNSATRESICELRVVNLPSRNDRKIEINVTMVVRINCHAFHKACKDLMQFSQFVEITCDPSQLAITCKGDMSNHKRIFKADGTQDGIVIKTVKKDDDEDDDVPDIIRLVFDLKYINSMYKCSNLCDDMEIYLNSESIMFLKYGIKLMGEMLVGISPSRKKKEQADNYDENMDNFYKDDDEIQLI</sequence>
<dbReference type="SUPFAM" id="SSF55979">
    <property type="entry name" value="DNA clamp"/>
    <property type="match status" value="2"/>
</dbReference>
<evidence type="ECO:0000259" key="5">
    <source>
        <dbReference type="Pfam" id="PF02747"/>
    </source>
</evidence>
<dbReference type="InterPro" id="IPR022648">
    <property type="entry name" value="Pr_cel_nuc_antig_N"/>
</dbReference>
<evidence type="ECO:0000256" key="3">
    <source>
        <dbReference type="SAM" id="MobiDB-lite"/>
    </source>
</evidence>
<evidence type="ECO:0000256" key="2">
    <source>
        <dbReference type="ARBA" id="ARBA00023125"/>
    </source>
</evidence>
<gene>
    <name evidence="6" type="ORF">YASMINEVIRUS_795</name>
</gene>
<organism evidence="6 7">
    <name type="scientific">Yasminevirus sp. GU-2018</name>
    <dbReference type="NCBI Taxonomy" id="2420051"/>
    <lineage>
        <taxon>Viruses</taxon>
        <taxon>Varidnaviria</taxon>
        <taxon>Bamfordvirae</taxon>
        <taxon>Nucleocytoviricota</taxon>
        <taxon>Megaviricetes</taxon>
        <taxon>Imitervirales</taxon>
        <taxon>Mimiviridae</taxon>
        <taxon>Klosneuvirinae</taxon>
        <taxon>Yasminevirus</taxon>
        <taxon>Yasminevirus saudimassiliense</taxon>
    </lineage>
</organism>
<evidence type="ECO:0000313" key="6">
    <source>
        <dbReference type="EMBL" id="VBB18332.1"/>
    </source>
</evidence>
<reference evidence="6 7" key="1">
    <citation type="submission" date="2018-10" db="EMBL/GenBank/DDBJ databases">
        <authorList>
            <consortium name="IHU Genomes"/>
        </authorList>
    </citation>
    <scope>NUCLEOTIDE SEQUENCE [LARGE SCALE GENOMIC DNA]</scope>
    <source>
        <strain evidence="6 7">A1</strain>
    </source>
</reference>
<feature type="domain" description="Proliferating cell nuclear antigen PCNA N-terminal" evidence="4">
    <location>
        <begin position="232"/>
        <end position="318"/>
    </location>
</feature>
<dbReference type="GO" id="GO:0030337">
    <property type="term" value="F:DNA polymerase processivity factor activity"/>
    <property type="evidence" value="ECO:0007669"/>
    <property type="project" value="InterPro"/>
</dbReference>
<dbReference type="PANTHER" id="PTHR11352">
    <property type="entry name" value="PROLIFERATING CELL NUCLEAR ANTIGEN"/>
    <property type="match status" value="1"/>
</dbReference>
<dbReference type="InterPro" id="IPR046938">
    <property type="entry name" value="DNA_clamp_sf"/>
</dbReference>
<evidence type="ECO:0000256" key="1">
    <source>
        <dbReference type="ARBA" id="ARBA00010462"/>
    </source>
</evidence>
<dbReference type="Gene3D" id="3.70.10.10">
    <property type="match status" value="1"/>
</dbReference>
<feature type="compositionally biased region" description="Acidic residues" evidence="3">
    <location>
        <begin position="60"/>
        <end position="71"/>
    </location>
</feature>
<feature type="region of interest" description="Disordered" evidence="3">
    <location>
        <begin position="41"/>
        <end position="227"/>
    </location>
</feature>
<comment type="similarity">
    <text evidence="1">Belongs to the PCNA family.</text>
</comment>
<dbReference type="InterPro" id="IPR000730">
    <property type="entry name" value="Pr_cel_nuc_antig"/>
</dbReference>
<proteinExistence type="inferred from homology"/>
<dbReference type="Proteomes" id="UP000594342">
    <property type="component" value="Unassembled WGS sequence"/>
</dbReference>
<feature type="compositionally biased region" description="Basic and acidic residues" evidence="3">
    <location>
        <begin position="205"/>
        <end position="215"/>
    </location>
</feature>
<dbReference type="Pfam" id="PF02747">
    <property type="entry name" value="PCNA_C"/>
    <property type="match status" value="1"/>
</dbReference>
<feature type="compositionally biased region" description="Acidic residues" evidence="3">
    <location>
        <begin position="118"/>
        <end position="131"/>
    </location>
</feature>
<comment type="caution">
    <text evidence="6">The sequence shown here is derived from an EMBL/GenBank/DDBJ whole genome shotgun (WGS) entry which is preliminary data.</text>
</comment>
<dbReference type="GO" id="GO:0003677">
    <property type="term" value="F:DNA binding"/>
    <property type="evidence" value="ECO:0007669"/>
    <property type="project" value="UniProtKB-KW"/>
</dbReference>
<feature type="compositionally biased region" description="Basic and acidic residues" evidence="3">
    <location>
        <begin position="44"/>
        <end position="59"/>
    </location>
</feature>
<protein>
    <submittedName>
        <fullName evidence="6">Putative proliferating cell nuclear antigen</fullName>
    </submittedName>
</protein>
<dbReference type="GO" id="GO:0006272">
    <property type="term" value="P:leading strand elongation"/>
    <property type="evidence" value="ECO:0007669"/>
    <property type="project" value="TreeGrafter"/>
</dbReference>
<feature type="compositionally biased region" description="Low complexity" evidence="3">
    <location>
        <begin position="184"/>
        <end position="202"/>
    </location>
</feature>